<dbReference type="Pfam" id="PF00596">
    <property type="entry name" value="Aldolase_II"/>
    <property type="match status" value="1"/>
</dbReference>
<feature type="domain" description="Class II aldolase/adducin N-terminal" evidence="3">
    <location>
        <begin position="18"/>
        <end position="228"/>
    </location>
</feature>
<name>A0A290Q8J8_9BACT</name>
<keyword evidence="2" id="KW-0456">Lyase</keyword>
<reference evidence="4 5" key="1">
    <citation type="submission" date="2017-09" db="EMBL/GenBank/DDBJ databases">
        <title>Complete genome sequence of Verrucomicrobial strain HZ-65, isolated from freshwater.</title>
        <authorList>
            <person name="Choi A."/>
        </authorList>
    </citation>
    <scope>NUCLEOTIDE SEQUENCE [LARGE SCALE GENOMIC DNA]</scope>
    <source>
        <strain evidence="4 5">HZ-65</strain>
    </source>
</reference>
<evidence type="ECO:0000259" key="3">
    <source>
        <dbReference type="SMART" id="SM01007"/>
    </source>
</evidence>
<evidence type="ECO:0000256" key="1">
    <source>
        <dbReference type="ARBA" id="ARBA00022723"/>
    </source>
</evidence>
<dbReference type="GO" id="GO:0046872">
    <property type="term" value="F:metal ion binding"/>
    <property type="evidence" value="ECO:0007669"/>
    <property type="project" value="UniProtKB-KW"/>
</dbReference>
<dbReference type="RefSeq" id="WP_096056198.1">
    <property type="nucleotide sequence ID" value="NZ_CP023344.1"/>
</dbReference>
<protein>
    <submittedName>
        <fullName evidence="4">Aldolase</fullName>
    </submittedName>
</protein>
<evidence type="ECO:0000313" key="5">
    <source>
        <dbReference type="Proteomes" id="UP000217265"/>
    </source>
</evidence>
<sequence length="265" mass="28232">MPSPNKPVAPAPNPSALPSLLSLSHDLGREDRALAILGEGNTSTRVSESTFIVKASGSNLATLAPENVTACRFDKLLPLLDKKSLPDAAIDEALLASREDASAKKPSVEAIFHAFLLTLPGVNFVGHTHPNSVNSLLCSKWGKTFATRRLFPDEIVCCGEASVFVPYTDPGLKLAQTIRRETLAFVKRTGQPPRIILLENHGLIALGASPNGVLAATLMADKAARIFLGATAASGGKSPQFLTPAQVARIAGRPDEHYRRKMLKL</sequence>
<dbReference type="OrthoDB" id="9774430at2"/>
<dbReference type="GO" id="GO:0019323">
    <property type="term" value="P:pentose catabolic process"/>
    <property type="evidence" value="ECO:0007669"/>
    <property type="project" value="TreeGrafter"/>
</dbReference>
<dbReference type="GO" id="GO:0005829">
    <property type="term" value="C:cytosol"/>
    <property type="evidence" value="ECO:0007669"/>
    <property type="project" value="TreeGrafter"/>
</dbReference>
<dbReference type="GO" id="GO:0016832">
    <property type="term" value="F:aldehyde-lyase activity"/>
    <property type="evidence" value="ECO:0007669"/>
    <property type="project" value="TreeGrafter"/>
</dbReference>
<keyword evidence="5" id="KW-1185">Reference proteome</keyword>
<keyword evidence="1" id="KW-0479">Metal-binding</keyword>
<accession>A0A290Q8J8</accession>
<dbReference type="KEGG" id="vbh:CMV30_11720"/>
<dbReference type="InterPro" id="IPR036409">
    <property type="entry name" value="Aldolase_II/adducin_N_sf"/>
</dbReference>
<evidence type="ECO:0000313" key="4">
    <source>
        <dbReference type="EMBL" id="ATC64567.1"/>
    </source>
</evidence>
<dbReference type="Proteomes" id="UP000217265">
    <property type="component" value="Chromosome"/>
</dbReference>
<gene>
    <name evidence="4" type="ORF">CMV30_11720</name>
</gene>
<dbReference type="PANTHER" id="PTHR22789">
    <property type="entry name" value="FUCULOSE PHOSPHATE ALDOLASE"/>
    <property type="match status" value="1"/>
</dbReference>
<dbReference type="PANTHER" id="PTHR22789:SF0">
    <property type="entry name" value="3-OXO-TETRONATE 4-PHOSPHATE DECARBOXYLASE-RELATED"/>
    <property type="match status" value="1"/>
</dbReference>
<proteinExistence type="predicted"/>
<dbReference type="InterPro" id="IPR050197">
    <property type="entry name" value="Aldolase_class_II_sugar_metab"/>
</dbReference>
<dbReference type="EMBL" id="CP023344">
    <property type="protein sequence ID" value="ATC64567.1"/>
    <property type="molecule type" value="Genomic_DNA"/>
</dbReference>
<evidence type="ECO:0000256" key="2">
    <source>
        <dbReference type="ARBA" id="ARBA00023239"/>
    </source>
</evidence>
<dbReference type="Gene3D" id="3.40.225.10">
    <property type="entry name" value="Class II aldolase/adducin N-terminal domain"/>
    <property type="match status" value="1"/>
</dbReference>
<organism evidence="4 5">
    <name type="scientific">Nibricoccus aquaticus</name>
    <dbReference type="NCBI Taxonomy" id="2576891"/>
    <lineage>
        <taxon>Bacteria</taxon>
        <taxon>Pseudomonadati</taxon>
        <taxon>Verrucomicrobiota</taxon>
        <taxon>Opitutia</taxon>
        <taxon>Opitutales</taxon>
        <taxon>Opitutaceae</taxon>
        <taxon>Nibricoccus</taxon>
    </lineage>
</organism>
<dbReference type="InterPro" id="IPR001303">
    <property type="entry name" value="Aldolase_II/adducin_N"/>
</dbReference>
<dbReference type="AlphaFoldDB" id="A0A290Q8J8"/>
<dbReference type="SUPFAM" id="SSF53639">
    <property type="entry name" value="AraD/HMP-PK domain-like"/>
    <property type="match status" value="1"/>
</dbReference>
<dbReference type="SMART" id="SM01007">
    <property type="entry name" value="Aldolase_II"/>
    <property type="match status" value="1"/>
</dbReference>